<proteinExistence type="predicted"/>
<feature type="domain" description="Bacterial CdiA-CT RNAse A" evidence="1">
    <location>
        <begin position="23"/>
        <end position="144"/>
    </location>
</feature>
<evidence type="ECO:0000313" key="2">
    <source>
        <dbReference type="EMBL" id="RDV05562.1"/>
    </source>
</evidence>
<accession>A0A371BD97</accession>
<organism evidence="2 3">
    <name type="scientific">Undibacter mobilis</name>
    <dbReference type="NCBI Taxonomy" id="2292256"/>
    <lineage>
        <taxon>Bacteria</taxon>
        <taxon>Pseudomonadati</taxon>
        <taxon>Pseudomonadota</taxon>
        <taxon>Alphaproteobacteria</taxon>
        <taxon>Hyphomicrobiales</taxon>
        <taxon>Nitrobacteraceae</taxon>
        <taxon>Undibacter</taxon>
    </lineage>
</organism>
<comment type="caution">
    <text evidence="2">The sequence shown here is derived from an EMBL/GenBank/DDBJ whole genome shotgun (WGS) entry which is preliminary data.</text>
</comment>
<gene>
    <name evidence="2" type="ORF">DXH78_13850</name>
</gene>
<dbReference type="EMBL" id="QRGO01000001">
    <property type="protein sequence ID" value="RDV05562.1"/>
    <property type="molecule type" value="Genomic_DNA"/>
</dbReference>
<sequence length="154" mass="15641">MQAQCVPAAFGAGWLNAQEAAGGHTIARHVNQPLAQMINRLFLAGVPAVGSYPTTAGAQATITAALAANAVAINTWRATGGLAGGPVNVGTTRAFDYANAANIGTVAFTVGNPPNAIGWSQTCAFRVVLRATGGNNCLLLTSFPRPATPEDHCP</sequence>
<name>A0A371BD97_9BRAD</name>
<evidence type="ECO:0000313" key="3">
    <source>
        <dbReference type="Proteomes" id="UP000263993"/>
    </source>
</evidence>
<dbReference type="Pfam" id="PF18431">
    <property type="entry name" value="RNAse_A_bac"/>
    <property type="match status" value="1"/>
</dbReference>
<dbReference type="InterPro" id="IPR041436">
    <property type="entry name" value="RNAse_A_bac"/>
</dbReference>
<dbReference type="Proteomes" id="UP000263993">
    <property type="component" value="Unassembled WGS sequence"/>
</dbReference>
<protein>
    <recommendedName>
        <fullName evidence="1">Bacterial CdiA-CT RNAse A domain-containing protein</fullName>
    </recommendedName>
</protein>
<reference evidence="3" key="1">
    <citation type="submission" date="2018-08" db="EMBL/GenBank/DDBJ databases">
        <authorList>
            <person name="Kim S.-J."/>
            <person name="Jung G.-Y."/>
        </authorList>
    </citation>
    <scope>NUCLEOTIDE SEQUENCE [LARGE SCALE GENOMIC DNA]</scope>
    <source>
        <strain evidence="3">GY_H</strain>
    </source>
</reference>
<evidence type="ECO:0000259" key="1">
    <source>
        <dbReference type="Pfam" id="PF18431"/>
    </source>
</evidence>
<dbReference type="AlphaFoldDB" id="A0A371BD97"/>
<keyword evidence="3" id="KW-1185">Reference proteome</keyword>